<evidence type="ECO:0000313" key="2">
    <source>
        <dbReference type="EMBL" id="AVB75618.1"/>
    </source>
</evidence>
<dbReference type="Proteomes" id="UP000567099">
    <property type="component" value="Unassembled WGS sequence"/>
</dbReference>
<reference evidence="2" key="2">
    <citation type="submission" date="2018-02" db="EMBL/GenBank/DDBJ databases">
        <title>Complete genome sequence of the Methanococcus maripaludis type strain JJ (DSM 2067), a model for selenoprotein synthesis in Archaea.</title>
        <authorList>
            <person name="Poehlein A."/>
            <person name="Heym D."/>
            <person name="Quitzke V."/>
            <person name="Fersch J."/>
            <person name="Daniel R."/>
            <person name="Rother M."/>
        </authorList>
    </citation>
    <scope>NUCLEOTIDE SEQUENCE [LARGE SCALE GENOMIC DNA]</scope>
    <source>
        <strain evidence="2">DSM 2067</strain>
    </source>
</reference>
<evidence type="ECO:0000313" key="6">
    <source>
        <dbReference type="Proteomes" id="UP000567099"/>
    </source>
</evidence>
<dbReference type="EMBL" id="JACHED010000001">
    <property type="protein sequence ID" value="MBB6496051.1"/>
    <property type="molecule type" value="Genomic_DNA"/>
</dbReference>
<reference evidence="5" key="1">
    <citation type="journal article" date="2018" name="Genome Announc.">
        <title>Complete Genome Sequence of the Methanococcus maripaludis Type Strain JJ (DSM 2067), a Model for Selenoprotein Synthesis in Archaea.</title>
        <authorList>
            <person name="Poehlein A."/>
            <person name="Heym D."/>
            <person name="Quitzke V."/>
            <person name="Fersch J."/>
            <person name="Daniel R."/>
            <person name="Rother M."/>
        </authorList>
    </citation>
    <scope>NUCLEOTIDE SEQUENCE [LARGE SCALE GENOMIC DNA]</scope>
    <source>
        <strain evidence="5">DSM 2067</strain>
    </source>
</reference>
<evidence type="ECO:0000313" key="7">
    <source>
        <dbReference type="Proteomes" id="UP000590564"/>
    </source>
</evidence>
<keyword evidence="1" id="KW-0812">Transmembrane</keyword>
<gene>
    <name evidence="3" type="ORF">HNP94_000943</name>
    <name evidence="4" type="ORF">HNP96_000072</name>
    <name evidence="2" type="ORF">MMJJ_01990</name>
</gene>
<keyword evidence="1" id="KW-1133">Transmembrane helix</keyword>
<reference evidence="3 6" key="3">
    <citation type="submission" date="2020-07" db="EMBL/GenBank/DDBJ databases">
        <title>Genomic Encyclopedia of Type Strains, Phase IV (KMG-V): Genome sequencing to study the core and pangenomes of soil and plant-associated prokaryotes.</title>
        <authorList>
            <person name="Whitman W."/>
        </authorList>
    </citation>
    <scope>NUCLEOTIDE SEQUENCE [LARGE SCALE GENOMIC DNA]</scope>
    <source>
        <strain evidence="3 6">C13</strain>
        <strain evidence="4 7">D1</strain>
    </source>
</reference>
<evidence type="ECO:0000313" key="5">
    <source>
        <dbReference type="Proteomes" id="UP000239462"/>
    </source>
</evidence>
<sequence length="51" mass="5932">MYDPYNCGLLMASLVILFSFIFSIIFWATKKCMDCIEVKCMKKGQCKPEDK</sequence>
<dbReference type="AlphaFoldDB" id="A0A2L1C8B2"/>
<dbReference type="EMBL" id="CP026606">
    <property type="protein sequence ID" value="AVB75618.1"/>
    <property type="molecule type" value="Genomic_DNA"/>
</dbReference>
<organism evidence="2 5">
    <name type="scientific">Methanococcus maripaludis</name>
    <name type="common">Methanococcus deltae</name>
    <dbReference type="NCBI Taxonomy" id="39152"/>
    <lineage>
        <taxon>Archaea</taxon>
        <taxon>Methanobacteriati</taxon>
        <taxon>Methanobacteriota</taxon>
        <taxon>Methanomada group</taxon>
        <taxon>Methanococci</taxon>
        <taxon>Methanococcales</taxon>
        <taxon>Methanococcaceae</taxon>
        <taxon>Methanococcus</taxon>
    </lineage>
</organism>
<dbReference type="GeneID" id="43521492"/>
<proteinExistence type="predicted"/>
<keyword evidence="1" id="KW-0472">Membrane</keyword>
<dbReference type="Proteomes" id="UP000590564">
    <property type="component" value="Unassembled WGS sequence"/>
</dbReference>
<dbReference type="Proteomes" id="UP000239462">
    <property type="component" value="Chromosome"/>
</dbReference>
<dbReference type="RefSeq" id="WP_158658948.1">
    <property type="nucleotide sequence ID" value="NZ_CP026606.1"/>
</dbReference>
<accession>A0A2L1C8B2</accession>
<dbReference type="EMBL" id="JACDUO010000001">
    <property type="protein sequence ID" value="MBA2863943.1"/>
    <property type="molecule type" value="Genomic_DNA"/>
</dbReference>
<name>A0A2L1C8B2_METMI</name>
<dbReference type="KEGG" id="mmad:MMJJ_01990"/>
<feature type="transmembrane region" description="Helical" evidence="1">
    <location>
        <begin position="7"/>
        <end position="28"/>
    </location>
</feature>
<protein>
    <submittedName>
        <fullName evidence="2">Uncharacterized protein</fullName>
    </submittedName>
</protein>
<evidence type="ECO:0000256" key="1">
    <source>
        <dbReference type="SAM" id="Phobius"/>
    </source>
</evidence>
<evidence type="ECO:0000313" key="4">
    <source>
        <dbReference type="EMBL" id="MBB6496051.1"/>
    </source>
</evidence>
<evidence type="ECO:0000313" key="3">
    <source>
        <dbReference type="EMBL" id="MBA2863943.1"/>
    </source>
</evidence>